<keyword evidence="12" id="KW-0255">Endonuclease</keyword>
<keyword evidence="13" id="KW-1185">Reference proteome</keyword>
<evidence type="ECO:0000256" key="2">
    <source>
        <dbReference type="ARBA" id="ARBA00022485"/>
    </source>
</evidence>
<keyword evidence="10" id="KW-0238">DNA-binding</keyword>
<dbReference type="InterPro" id="IPR023170">
    <property type="entry name" value="HhH_base_excis_C"/>
</dbReference>
<dbReference type="GO" id="GO:0140078">
    <property type="term" value="F:class I DNA-(apurinic or apyrimidinic site) endonuclease activity"/>
    <property type="evidence" value="ECO:0007669"/>
    <property type="project" value="UniProtKB-EC"/>
</dbReference>
<dbReference type="RefSeq" id="WP_196603588.1">
    <property type="nucleotide sequence ID" value="NZ_CP116940.1"/>
</dbReference>
<comment type="cofactor">
    <cofactor evidence="10">
        <name>[4Fe-4S] cluster</name>
        <dbReference type="ChEBI" id="CHEBI:49883"/>
    </cofactor>
    <text evidence="10">Binds 1 [4Fe-4S] cluster.</text>
</comment>
<dbReference type="PROSITE" id="PS01155">
    <property type="entry name" value="ENDONUCLEASE_III_2"/>
    <property type="match status" value="1"/>
</dbReference>
<comment type="similarity">
    <text evidence="1 10">Belongs to the Nth/MutY family.</text>
</comment>
<dbReference type="InterPro" id="IPR003265">
    <property type="entry name" value="HhH-GPD_domain"/>
</dbReference>
<evidence type="ECO:0000256" key="3">
    <source>
        <dbReference type="ARBA" id="ARBA00022723"/>
    </source>
</evidence>
<keyword evidence="5 10" id="KW-0378">Hydrolase</keyword>
<dbReference type="SMART" id="SM00478">
    <property type="entry name" value="ENDO3c"/>
    <property type="match status" value="1"/>
</dbReference>
<dbReference type="PIRSF" id="PIRSF001435">
    <property type="entry name" value="Nth"/>
    <property type="match status" value="1"/>
</dbReference>
<keyword evidence="8 10" id="KW-0234">DNA repair</keyword>
<accession>A0ABT9Y631</accession>
<organism evidence="12 13">
    <name type="scientific">Pectinatus haikarae</name>
    <dbReference type="NCBI Taxonomy" id="349096"/>
    <lineage>
        <taxon>Bacteria</taxon>
        <taxon>Bacillati</taxon>
        <taxon>Bacillota</taxon>
        <taxon>Negativicutes</taxon>
        <taxon>Selenomonadales</taxon>
        <taxon>Selenomonadaceae</taxon>
        <taxon>Pectinatus</taxon>
    </lineage>
</organism>
<dbReference type="EC" id="4.2.99.18" evidence="10"/>
<dbReference type="PANTHER" id="PTHR10359:SF18">
    <property type="entry name" value="ENDONUCLEASE III"/>
    <property type="match status" value="1"/>
</dbReference>
<comment type="function">
    <text evidence="10">DNA repair enzyme that has both DNA N-glycosylase activity and AP-lyase activity. The DNA N-glycosylase activity releases various damaged pyrimidines from DNA by cleaving the N-glycosidic bond, leaving an AP (apurinic/apyrimidinic) site. The AP-lyase activity cleaves the phosphodiester bond 3' to the AP site by a beta-elimination, leaving a 3'-terminal unsaturated sugar and a product with a terminal 5'-phosphate.</text>
</comment>
<dbReference type="EMBL" id="JAUSUE010000004">
    <property type="protein sequence ID" value="MDQ0203169.1"/>
    <property type="molecule type" value="Genomic_DNA"/>
</dbReference>
<keyword evidence="3 10" id="KW-0479">Metal-binding</keyword>
<dbReference type="Gene3D" id="1.10.340.30">
    <property type="entry name" value="Hypothetical protein, domain 2"/>
    <property type="match status" value="1"/>
</dbReference>
<keyword evidence="2 10" id="KW-0004">4Fe-4S</keyword>
<evidence type="ECO:0000256" key="1">
    <source>
        <dbReference type="ARBA" id="ARBA00008343"/>
    </source>
</evidence>
<keyword evidence="6 10" id="KW-0408">Iron</keyword>
<dbReference type="Pfam" id="PF00633">
    <property type="entry name" value="HHH"/>
    <property type="match status" value="1"/>
</dbReference>
<protein>
    <recommendedName>
        <fullName evidence="10">Endonuclease III</fullName>
        <ecNumber evidence="10">4.2.99.18</ecNumber>
    </recommendedName>
    <alternativeName>
        <fullName evidence="10">DNA-(apurinic or apyrimidinic site) lyase</fullName>
    </alternativeName>
</protein>
<keyword evidence="10 12" id="KW-0456">Lyase</keyword>
<comment type="caution">
    <text evidence="12">The sequence shown here is derived from an EMBL/GenBank/DDBJ whole genome shotgun (WGS) entry which is preliminary data.</text>
</comment>
<keyword evidence="7 10" id="KW-0411">Iron-sulfur</keyword>
<dbReference type="NCBIfam" id="TIGR01083">
    <property type="entry name" value="nth"/>
    <property type="match status" value="1"/>
</dbReference>
<dbReference type="Pfam" id="PF10576">
    <property type="entry name" value="EndIII_4Fe-2S"/>
    <property type="match status" value="1"/>
</dbReference>
<feature type="binding site" evidence="10">
    <location>
        <position position="199"/>
    </location>
    <ligand>
        <name>[4Fe-4S] cluster</name>
        <dbReference type="ChEBI" id="CHEBI:49883"/>
    </ligand>
</feature>
<dbReference type="InterPro" id="IPR003651">
    <property type="entry name" value="Endonuclease3_FeS-loop_motif"/>
</dbReference>
<dbReference type="Gene3D" id="1.10.1670.10">
    <property type="entry name" value="Helix-hairpin-Helix base-excision DNA repair enzymes (C-terminal)"/>
    <property type="match status" value="1"/>
</dbReference>
<dbReference type="SMART" id="SM00525">
    <property type="entry name" value="FES"/>
    <property type="match status" value="1"/>
</dbReference>
<gene>
    <name evidence="10" type="primary">nth</name>
    <name evidence="12" type="ORF">J2S01_000876</name>
</gene>
<dbReference type="CDD" id="cd00056">
    <property type="entry name" value="ENDO3c"/>
    <property type="match status" value="1"/>
</dbReference>
<dbReference type="Pfam" id="PF00730">
    <property type="entry name" value="HhH-GPD"/>
    <property type="match status" value="1"/>
</dbReference>
<evidence type="ECO:0000313" key="12">
    <source>
        <dbReference type="EMBL" id="MDQ0203169.1"/>
    </source>
</evidence>
<name>A0ABT9Y631_9FIRM</name>
<evidence type="ECO:0000256" key="8">
    <source>
        <dbReference type="ARBA" id="ARBA00023204"/>
    </source>
</evidence>
<proteinExistence type="inferred from homology"/>
<sequence>MRITQKIKSEMLRRLEKTYHGSKSALNFSNPFELLIAVILSAQCTDARVNITTQRLFAKADTPEKIISLGLERLENEIRDCGLFRNKAKNIFNTCSILAKSYNGQVPSNYESLLSLPGVGRKTANVVASIAFGRPAIAVDTHVFRVANRLKLAVGKTPDEVEEKLQKAIPMEKWSEAHHWLIWHGRKVCKARQPLCQNCPLNDLCPCALTMDAK</sequence>
<keyword evidence="4 10" id="KW-0227">DNA damage</keyword>
<evidence type="ECO:0000256" key="10">
    <source>
        <dbReference type="HAMAP-Rule" id="MF_00942"/>
    </source>
</evidence>
<evidence type="ECO:0000256" key="7">
    <source>
        <dbReference type="ARBA" id="ARBA00023014"/>
    </source>
</evidence>
<evidence type="ECO:0000313" key="13">
    <source>
        <dbReference type="Proteomes" id="UP001239167"/>
    </source>
</evidence>
<dbReference type="InterPro" id="IPR005759">
    <property type="entry name" value="Nth"/>
</dbReference>
<keyword evidence="9 10" id="KW-0326">Glycosidase</keyword>
<dbReference type="Proteomes" id="UP001239167">
    <property type="component" value="Unassembled WGS sequence"/>
</dbReference>
<evidence type="ECO:0000256" key="6">
    <source>
        <dbReference type="ARBA" id="ARBA00023004"/>
    </source>
</evidence>
<dbReference type="InterPro" id="IPR011257">
    <property type="entry name" value="DNA_glycosylase"/>
</dbReference>
<reference evidence="12 13" key="1">
    <citation type="submission" date="2023-07" db="EMBL/GenBank/DDBJ databases">
        <title>Genomic Encyclopedia of Type Strains, Phase IV (KMG-IV): sequencing the most valuable type-strain genomes for metagenomic binning, comparative biology and taxonomic classification.</title>
        <authorList>
            <person name="Goeker M."/>
        </authorList>
    </citation>
    <scope>NUCLEOTIDE SEQUENCE [LARGE SCALE GENOMIC DNA]</scope>
    <source>
        <strain evidence="12 13">DSM 16980</strain>
    </source>
</reference>
<evidence type="ECO:0000259" key="11">
    <source>
        <dbReference type="SMART" id="SM00478"/>
    </source>
</evidence>
<dbReference type="InterPro" id="IPR000445">
    <property type="entry name" value="HhH_motif"/>
</dbReference>
<dbReference type="HAMAP" id="MF_00942">
    <property type="entry name" value="Nth"/>
    <property type="match status" value="1"/>
</dbReference>
<feature type="binding site" evidence="10">
    <location>
        <position position="205"/>
    </location>
    <ligand>
        <name>[4Fe-4S] cluster</name>
        <dbReference type="ChEBI" id="CHEBI:49883"/>
    </ligand>
</feature>
<evidence type="ECO:0000256" key="4">
    <source>
        <dbReference type="ARBA" id="ARBA00022763"/>
    </source>
</evidence>
<keyword evidence="12" id="KW-0540">Nuclease</keyword>
<comment type="catalytic activity">
    <reaction evidence="10">
        <text>2'-deoxyribonucleotide-(2'-deoxyribose 5'-phosphate)-2'-deoxyribonucleotide-DNA = a 3'-end 2'-deoxyribonucleotide-(2,3-dehydro-2,3-deoxyribose 5'-phosphate)-DNA + a 5'-end 5'-phospho-2'-deoxyribonucleoside-DNA + H(+)</text>
        <dbReference type="Rhea" id="RHEA:66592"/>
        <dbReference type="Rhea" id="RHEA-COMP:13180"/>
        <dbReference type="Rhea" id="RHEA-COMP:16897"/>
        <dbReference type="Rhea" id="RHEA-COMP:17067"/>
        <dbReference type="ChEBI" id="CHEBI:15378"/>
        <dbReference type="ChEBI" id="CHEBI:136412"/>
        <dbReference type="ChEBI" id="CHEBI:157695"/>
        <dbReference type="ChEBI" id="CHEBI:167181"/>
        <dbReference type="EC" id="4.2.99.18"/>
    </reaction>
</comment>
<dbReference type="SUPFAM" id="SSF48150">
    <property type="entry name" value="DNA-glycosylase"/>
    <property type="match status" value="1"/>
</dbReference>
<evidence type="ECO:0000256" key="5">
    <source>
        <dbReference type="ARBA" id="ARBA00022801"/>
    </source>
</evidence>
<feature type="binding site" evidence="10">
    <location>
        <position position="196"/>
    </location>
    <ligand>
        <name>[4Fe-4S] cluster</name>
        <dbReference type="ChEBI" id="CHEBI:49883"/>
    </ligand>
</feature>
<evidence type="ECO:0000256" key="9">
    <source>
        <dbReference type="ARBA" id="ARBA00023295"/>
    </source>
</evidence>
<feature type="binding site" evidence="10">
    <location>
        <position position="189"/>
    </location>
    <ligand>
        <name>[4Fe-4S] cluster</name>
        <dbReference type="ChEBI" id="CHEBI:49883"/>
    </ligand>
</feature>
<dbReference type="PANTHER" id="PTHR10359">
    <property type="entry name" value="A/G-SPECIFIC ADENINE GLYCOSYLASE/ENDONUCLEASE III"/>
    <property type="match status" value="1"/>
</dbReference>
<dbReference type="InterPro" id="IPR004036">
    <property type="entry name" value="Endonuclease-III-like_CS2"/>
</dbReference>
<feature type="domain" description="HhH-GPD" evidence="11">
    <location>
        <begin position="40"/>
        <end position="187"/>
    </location>
</feature>